<dbReference type="InterPro" id="IPR008753">
    <property type="entry name" value="Peptidase_M13_N"/>
</dbReference>
<keyword evidence="12" id="KW-1185">Reference proteome</keyword>
<dbReference type="CDD" id="cd08662">
    <property type="entry name" value="M13"/>
    <property type="match status" value="1"/>
</dbReference>
<accession>A0A9P1IDH3</accession>
<evidence type="ECO:0000313" key="12">
    <source>
        <dbReference type="Proteomes" id="UP001152747"/>
    </source>
</evidence>
<reference evidence="11" key="1">
    <citation type="submission" date="2022-11" db="EMBL/GenBank/DDBJ databases">
        <authorList>
            <person name="Kikuchi T."/>
        </authorList>
    </citation>
    <scope>NUCLEOTIDE SEQUENCE</scope>
    <source>
        <strain evidence="11">PS1010</strain>
    </source>
</reference>
<dbReference type="AlphaFoldDB" id="A0A9P1IDH3"/>
<keyword evidence="6" id="KW-0862">Zinc</keyword>
<evidence type="ECO:0000259" key="10">
    <source>
        <dbReference type="Pfam" id="PF05649"/>
    </source>
</evidence>
<dbReference type="Gene3D" id="1.10.1380.10">
    <property type="entry name" value="Neutral endopeptidase , domain2"/>
    <property type="match status" value="1"/>
</dbReference>
<dbReference type="PANTHER" id="PTHR11733">
    <property type="entry name" value="ZINC METALLOPROTEASE FAMILY M13 NEPRILYSIN-RELATED"/>
    <property type="match status" value="1"/>
</dbReference>
<feature type="domain" description="Peptidase M13 C-terminal" evidence="9">
    <location>
        <begin position="477"/>
        <end position="684"/>
    </location>
</feature>
<organism evidence="11 12">
    <name type="scientific">Caenorhabditis angaria</name>
    <dbReference type="NCBI Taxonomy" id="860376"/>
    <lineage>
        <taxon>Eukaryota</taxon>
        <taxon>Metazoa</taxon>
        <taxon>Ecdysozoa</taxon>
        <taxon>Nematoda</taxon>
        <taxon>Chromadorea</taxon>
        <taxon>Rhabditida</taxon>
        <taxon>Rhabditina</taxon>
        <taxon>Rhabditomorpha</taxon>
        <taxon>Rhabditoidea</taxon>
        <taxon>Rhabditidae</taxon>
        <taxon>Peloderinae</taxon>
        <taxon>Caenorhabditis</taxon>
    </lineage>
</organism>
<dbReference type="OrthoDB" id="5873741at2759"/>
<evidence type="ECO:0000256" key="2">
    <source>
        <dbReference type="ARBA" id="ARBA00007357"/>
    </source>
</evidence>
<proteinExistence type="inferred from homology"/>
<comment type="cofactor">
    <cofactor evidence="1">
        <name>Zn(2+)</name>
        <dbReference type="ChEBI" id="CHEBI:29105"/>
    </cofactor>
</comment>
<dbReference type="Pfam" id="PF05649">
    <property type="entry name" value="Peptidase_M13_N"/>
    <property type="match status" value="1"/>
</dbReference>
<dbReference type="PRINTS" id="PR00786">
    <property type="entry name" value="NEPRILYSIN"/>
</dbReference>
<dbReference type="Proteomes" id="UP001152747">
    <property type="component" value="Unassembled WGS sequence"/>
</dbReference>
<dbReference type="InterPro" id="IPR042089">
    <property type="entry name" value="Peptidase_M13_dom_2"/>
</dbReference>
<keyword evidence="8" id="KW-0732">Signal</keyword>
<comment type="caution">
    <text evidence="11">The sequence shown here is derived from an EMBL/GenBank/DDBJ whole genome shotgun (WGS) entry which is preliminary data.</text>
</comment>
<dbReference type="EMBL" id="CANHGI010000002">
    <property type="protein sequence ID" value="CAI5443060.1"/>
    <property type="molecule type" value="Genomic_DNA"/>
</dbReference>
<keyword evidence="4" id="KW-0479">Metal-binding</keyword>
<feature type="domain" description="Peptidase M13 N-terminal" evidence="10">
    <location>
        <begin position="44"/>
        <end position="418"/>
    </location>
</feature>
<dbReference type="GO" id="GO:0005886">
    <property type="term" value="C:plasma membrane"/>
    <property type="evidence" value="ECO:0007669"/>
    <property type="project" value="TreeGrafter"/>
</dbReference>
<keyword evidence="7" id="KW-0482">Metalloprotease</keyword>
<dbReference type="InterPro" id="IPR000718">
    <property type="entry name" value="Peptidase_M13"/>
</dbReference>
<evidence type="ECO:0008006" key="13">
    <source>
        <dbReference type="Google" id="ProtNLM"/>
    </source>
</evidence>
<gene>
    <name evidence="11" type="ORF">CAMP_LOCUS5697</name>
</gene>
<dbReference type="GO" id="GO:0016485">
    <property type="term" value="P:protein processing"/>
    <property type="evidence" value="ECO:0007669"/>
    <property type="project" value="TreeGrafter"/>
</dbReference>
<evidence type="ECO:0000256" key="4">
    <source>
        <dbReference type="ARBA" id="ARBA00022723"/>
    </source>
</evidence>
<dbReference type="InterPro" id="IPR018497">
    <property type="entry name" value="Peptidase_M13_C"/>
</dbReference>
<feature type="chain" id="PRO_5040434533" description="Peptidase M13 C-terminal domain-containing protein" evidence="8">
    <location>
        <begin position="19"/>
        <end position="685"/>
    </location>
</feature>
<dbReference type="GO" id="GO:0046872">
    <property type="term" value="F:metal ion binding"/>
    <property type="evidence" value="ECO:0007669"/>
    <property type="project" value="UniProtKB-KW"/>
</dbReference>
<evidence type="ECO:0000313" key="11">
    <source>
        <dbReference type="EMBL" id="CAI5443060.1"/>
    </source>
</evidence>
<evidence type="ECO:0000256" key="6">
    <source>
        <dbReference type="ARBA" id="ARBA00022833"/>
    </source>
</evidence>
<dbReference type="PANTHER" id="PTHR11733:SF167">
    <property type="entry name" value="FI17812P1-RELATED"/>
    <property type="match status" value="1"/>
</dbReference>
<evidence type="ECO:0000256" key="7">
    <source>
        <dbReference type="ARBA" id="ARBA00023049"/>
    </source>
</evidence>
<feature type="signal peptide" evidence="8">
    <location>
        <begin position="1"/>
        <end position="18"/>
    </location>
</feature>
<dbReference type="InterPro" id="IPR024079">
    <property type="entry name" value="MetalloPept_cat_dom_sf"/>
</dbReference>
<evidence type="ECO:0000256" key="1">
    <source>
        <dbReference type="ARBA" id="ARBA00001947"/>
    </source>
</evidence>
<name>A0A9P1IDH3_9PELO</name>
<evidence type="ECO:0000256" key="8">
    <source>
        <dbReference type="SAM" id="SignalP"/>
    </source>
</evidence>
<dbReference type="SUPFAM" id="SSF55486">
    <property type="entry name" value="Metalloproteases ('zincins'), catalytic domain"/>
    <property type="match status" value="1"/>
</dbReference>
<evidence type="ECO:0000256" key="5">
    <source>
        <dbReference type="ARBA" id="ARBA00022801"/>
    </source>
</evidence>
<protein>
    <recommendedName>
        <fullName evidence="13">Peptidase M13 C-terminal domain-containing protein</fullName>
    </recommendedName>
</protein>
<dbReference type="Pfam" id="PF01431">
    <property type="entry name" value="Peptidase_M13"/>
    <property type="match status" value="1"/>
</dbReference>
<evidence type="ECO:0000259" key="9">
    <source>
        <dbReference type="Pfam" id="PF01431"/>
    </source>
</evidence>
<dbReference type="GO" id="GO:0004222">
    <property type="term" value="F:metalloendopeptidase activity"/>
    <property type="evidence" value="ECO:0007669"/>
    <property type="project" value="InterPro"/>
</dbReference>
<sequence length="685" mass="79074">MLTFFIFSSLFLILQISSHEVCLTPECVRLAARYLNNMNPNVSPCDDFYEYSCGRYDSLNPLRENEKLFMAFSEISRDLNENLKGLFDTASRQNSTPTMSLALTYFDSCMDQKSIDARGVQPLQNLIQTLGGWTNESVAWEILAGNLSRHGIDSIFSAIPDLNPKNSSENLLLFSIPVLFTDQPSFYQQNISNNSKLESYRKYIVNSLEAINADISETLVDEIIDFEIKLFSISPKMNHDDHSKHTNLMTYTEFKSKYEFIDFDLYFGDYKFKEDQKVNCHHLKFFEDLGKLLNETSILTINTYLMWTLIRSYIDQLPVKIQEPAIALEKLINPAANPKTYDWKTCLSEVKQKLALPLATEFIHKFIKTEDKKVAEELVEDLRKAMREELLKVSWLDEETRKKAMEKLGKMKNWMGYPEFLNNQSAILKPFEKIQLKPDRYFNNAVALRKTMRKEQFKILKAHEAVIEWATIILQINAYNWITSNQIIFPAGILQFPIFVPGAPSFANYAAIGMIIGHEISHGYDNVGSQYDKNGDLNPWWDNQTLSKFKEKSQCFIDQYSNLTEPLSQTKMNGKLGIGENIGDNGGLRIAYEAYQKNLKRYQNSTQVLPGLSNFDEQQMFFLAYANTWCSTVKPEFLKNILETDPHSPPYFRVNVPLQNFPEFSENFKCPVGSKMNPANKCRVW</sequence>
<dbReference type="Gene3D" id="3.40.390.10">
    <property type="entry name" value="Collagenase (Catalytic Domain)"/>
    <property type="match status" value="1"/>
</dbReference>
<dbReference type="PROSITE" id="PS51885">
    <property type="entry name" value="NEPRILYSIN"/>
    <property type="match status" value="1"/>
</dbReference>
<evidence type="ECO:0000256" key="3">
    <source>
        <dbReference type="ARBA" id="ARBA00022670"/>
    </source>
</evidence>
<keyword evidence="5" id="KW-0378">Hydrolase</keyword>
<comment type="similarity">
    <text evidence="2">Belongs to the peptidase M13 family.</text>
</comment>
<keyword evidence="3" id="KW-0645">Protease</keyword>